<dbReference type="RefSeq" id="WP_162817996.1">
    <property type="nucleotide sequence ID" value="NZ_CP139960.1"/>
</dbReference>
<keyword evidence="5" id="KW-1185">Reference proteome</keyword>
<dbReference type="Proteomes" id="UP001325680">
    <property type="component" value="Chromosome"/>
</dbReference>
<feature type="domain" description="CshA" evidence="2">
    <location>
        <begin position="298"/>
        <end position="371"/>
    </location>
</feature>
<feature type="signal peptide" evidence="1">
    <location>
        <begin position="1"/>
        <end position="19"/>
    </location>
</feature>
<evidence type="ECO:0000259" key="2">
    <source>
        <dbReference type="Pfam" id="PF19076"/>
    </source>
</evidence>
<dbReference type="Pfam" id="PF21959">
    <property type="entry name" value="DUF6923"/>
    <property type="match status" value="1"/>
</dbReference>
<evidence type="ECO:0000256" key="1">
    <source>
        <dbReference type="SAM" id="SignalP"/>
    </source>
</evidence>
<dbReference type="InterPro" id="IPR054215">
    <property type="entry name" value="DUF6923"/>
</dbReference>
<dbReference type="SUPFAM" id="SSF63829">
    <property type="entry name" value="Calcium-dependent phosphotriesterase"/>
    <property type="match status" value="1"/>
</dbReference>
<evidence type="ECO:0000313" key="5">
    <source>
        <dbReference type="Proteomes" id="UP001325680"/>
    </source>
</evidence>
<dbReference type="EMBL" id="CP139960">
    <property type="protein sequence ID" value="WQD38791.1"/>
    <property type="molecule type" value="Genomic_DNA"/>
</dbReference>
<protein>
    <submittedName>
        <fullName evidence="4">Ig-like domain-containing protein</fullName>
    </submittedName>
</protein>
<feature type="chain" id="PRO_5047471258" evidence="1">
    <location>
        <begin position="20"/>
        <end position="535"/>
    </location>
</feature>
<keyword evidence="1" id="KW-0732">Signal</keyword>
<feature type="domain" description="DUF6923" evidence="3">
    <location>
        <begin position="57"/>
        <end position="264"/>
    </location>
</feature>
<gene>
    <name evidence="4" type="ORF">U0035_01365</name>
</gene>
<proteinExistence type="predicted"/>
<name>A0ABZ0W6N1_9BACT</name>
<sequence length="535" mass="56424">MRIKILALMTLLCGIQSQAQNPTPVNCLDGLAYILTNGEGGPSLYSMALSATSPTLVGSLGTTAFNAIGYNASDNFMYAINQAGEVYRIGANSSRTAIPVSDPNSLLGPGYTAGDISANGVYYIYSNTLQRFVSIDLASSTPVANLVNYTIAAGQTLTGTIDDFVFHPSDGNIYGVTSTRQLFTFNVTTNLLTIKGNVSGTLTATGTKGTTFMDAAGNMYVGQNSNGTLYRIGNPAVGSSWTSTSFSTALASLDGQPFDGARCASVVPPAANNDERELTEFAPVTLDVINSSTPGMGKDGQGTYPLDVTSVVLYPSENGAAAGSNTIELTGKGTFTLNPSTGIVTFTPLSGFTGEAVIWYTVEDTNGNISNRAFVRTFVADGTVLPVRFDAFSALLTQGHLQVNWTTLSETENSHFDIEVSADGDHFKSIGTLKSQAQNGNSDAALQYQFTLDSNQTAALLGVSLSLSILAFATGRSRKRKWVLSALTAIMLIGYASCSKQDTTVTGDQALFVRIKQVDKDGKYTYSKVIRAAIK</sequence>
<reference evidence="4 5" key="1">
    <citation type="submission" date="2023-12" db="EMBL/GenBank/DDBJ databases">
        <title>Genome sequencing and assembly of bacterial species from a model synthetic community.</title>
        <authorList>
            <person name="Hogle S.L."/>
        </authorList>
    </citation>
    <scope>NUCLEOTIDE SEQUENCE [LARGE SCALE GENOMIC DNA]</scope>
    <source>
        <strain evidence="4 5">HAMBI_3031</strain>
    </source>
</reference>
<accession>A0ABZ0W6N1</accession>
<evidence type="ECO:0000259" key="3">
    <source>
        <dbReference type="Pfam" id="PF21959"/>
    </source>
</evidence>
<dbReference type="Gene3D" id="2.120.10.30">
    <property type="entry name" value="TolB, C-terminal domain"/>
    <property type="match status" value="1"/>
</dbReference>
<evidence type="ECO:0000313" key="4">
    <source>
        <dbReference type="EMBL" id="WQD38791.1"/>
    </source>
</evidence>
<dbReference type="Pfam" id="PF19076">
    <property type="entry name" value="CshA_repeat"/>
    <property type="match status" value="1"/>
</dbReference>
<dbReference type="InterPro" id="IPR026395">
    <property type="entry name" value="CshA_fibril"/>
</dbReference>
<organism evidence="4 5">
    <name type="scientific">Niabella yanshanensis</name>
    <dbReference type="NCBI Taxonomy" id="577386"/>
    <lineage>
        <taxon>Bacteria</taxon>
        <taxon>Pseudomonadati</taxon>
        <taxon>Bacteroidota</taxon>
        <taxon>Chitinophagia</taxon>
        <taxon>Chitinophagales</taxon>
        <taxon>Chitinophagaceae</taxon>
        <taxon>Niabella</taxon>
    </lineage>
</organism>
<dbReference type="InterPro" id="IPR011042">
    <property type="entry name" value="6-blade_b-propeller_TolB-like"/>
</dbReference>